<reference evidence="3 4" key="1">
    <citation type="submission" date="2020-04" db="EMBL/GenBank/DDBJ databases">
        <authorList>
            <person name="De Canck E."/>
        </authorList>
    </citation>
    <scope>NUCLEOTIDE SEQUENCE [LARGE SCALE GENOMIC DNA]</scope>
    <source>
        <strain evidence="3 4">LMG 3328</strain>
    </source>
</reference>
<dbReference type="PROSITE" id="PS00622">
    <property type="entry name" value="HTH_LUXR_1"/>
    <property type="match status" value="1"/>
</dbReference>
<dbReference type="AlphaFoldDB" id="A0A6S7ED44"/>
<dbReference type="Gene3D" id="3.40.50.2300">
    <property type="match status" value="1"/>
</dbReference>
<accession>A0A6S7ED44</accession>
<dbReference type="EMBL" id="CADILE010000014">
    <property type="protein sequence ID" value="CAB3906274.1"/>
    <property type="molecule type" value="Genomic_DNA"/>
</dbReference>
<dbReference type="PANTHER" id="PTHR43214:SF38">
    <property type="entry name" value="NITRATE_NITRITE RESPONSE REGULATOR PROTEIN NARL"/>
    <property type="match status" value="1"/>
</dbReference>
<dbReference type="SMART" id="SM00421">
    <property type="entry name" value="HTH_LUXR"/>
    <property type="match status" value="1"/>
</dbReference>
<dbReference type="GO" id="GO:0003677">
    <property type="term" value="F:DNA binding"/>
    <property type="evidence" value="ECO:0007669"/>
    <property type="project" value="UniProtKB-KW"/>
</dbReference>
<sequence length="218" mass="23775">MKSVPVLLITHDDLLWQHWRALDPARWLAARGRGLADLQRWREQGRALAVLDTDLPRLPSWQDPAWHAQFSGLHVVVASPSPNDEQGTQALGAGALGYCHSYAPATALAQALEVVASGGIWMGRSLVTRLLRLVTERAQDSRSWDNGLLTEREITVARYAASGQSNAQIADALGITERTVKAHLSAVFDKLEVTDRLQLALRVHGISAPADARGKILS</sequence>
<dbReference type="PRINTS" id="PR00038">
    <property type="entry name" value="HTHLUXR"/>
</dbReference>
<dbReference type="InterPro" id="IPR016032">
    <property type="entry name" value="Sig_transdc_resp-reg_C-effctor"/>
</dbReference>
<evidence type="ECO:0000313" key="4">
    <source>
        <dbReference type="Proteomes" id="UP000494122"/>
    </source>
</evidence>
<proteinExistence type="predicted"/>
<protein>
    <submittedName>
        <fullName evidence="3">Transcriptional regulatory protein DegU</fullName>
    </submittedName>
</protein>
<evidence type="ECO:0000256" key="1">
    <source>
        <dbReference type="ARBA" id="ARBA00023125"/>
    </source>
</evidence>
<evidence type="ECO:0000259" key="2">
    <source>
        <dbReference type="PROSITE" id="PS50043"/>
    </source>
</evidence>
<dbReference type="InterPro" id="IPR039420">
    <property type="entry name" value="WalR-like"/>
</dbReference>
<dbReference type="InterPro" id="IPR000792">
    <property type="entry name" value="Tscrpt_reg_LuxR_C"/>
</dbReference>
<dbReference type="SUPFAM" id="SSF46894">
    <property type="entry name" value="C-terminal effector domain of the bipartite response regulators"/>
    <property type="match status" value="1"/>
</dbReference>
<dbReference type="Pfam" id="PF00196">
    <property type="entry name" value="GerE"/>
    <property type="match status" value="1"/>
</dbReference>
<evidence type="ECO:0000313" key="3">
    <source>
        <dbReference type="EMBL" id="CAB3906274.1"/>
    </source>
</evidence>
<dbReference type="CDD" id="cd06170">
    <property type="entry name" value="LuxR_C_like"/>
    <property type="match status" value="1"/>
</dbReference>
<dbReference type="PANTHER" id="PTHR43214">
    <property type="entry name" value="TWO-COMPONENT RESPONSE REGULATOR"/>
    <property type="match status" value="1"/>
</dbReference>
<dbReference type="GO" id="GO:0006355">
    <property type="term" value="P:regulation of DNA-templated transcription"/>
    <property type="evidence" value="ECO:0007669"/>
    <property type="project" value="InterPro"/>
</dbReference>
<gene>
    <name evidence="3" type="primary">degU_1</name>
    <name evidence="3" type="ORF">LMG3328_04559</name>
</gene>
<keyword evidence="1" id="KW-0238">DNA-binding</keyword>
<feature type="domain" description="HTH luxR-type" evidence="2">
    <location>
        <begin position="142"/>
        <end position="207"/>
    </location>
</feature>
<dbReference type="Proteomes" id="UP000494122">
    <property type="component" value="Unassembled WGS sequence"/>
</dbReference>
<dbReference type="PROSITE" id="PS50043">
    <property type="entry name" value="HTH_LUXR_2"/>
    <property type="match status" value="1"/>
</dbReference>
<name>A0A6S7ED44_9BURK</name>
<dbReference type="RefSeq" id="WP_175183400.1">
    <property type="nucleotide sequence ID" value="NZ_CADILE010000014.1"/>
</dbReference>
<organism evidence="3 4">
    <name type="scientific">Achromobacter ruhlandii</name>
    <dbReference type="NCBI Taxonomy" id="72557"/>
    <lineage>
        <taxon>Bacteria</taxon>
        <taxon>Pseudomonadati</taxon>
        <taxon>Pseudomonadota</taxon>
        <taxon>Betaproteobacteria</taxon>
        <taxon>Burkholderiales</taxon>
        <taxon>Alcaligenaceae</taxon>
        <taxon>Achromobacter</taxon>
    </lineage>
</organism>